<evidence type="ECO:0000313" key="4">
    <source>
        <dbReference type="Proteomes" id="UP000560658"/>
    </source>
</evidence>
<accession>A0A840DC18</accession>
<dbReference type="NCBIfam" id="NF041497">
    <property type="entry name" value="MobV"/>
    <property type="match status" value="1"/>
</dbReference>
<comment type="caution">
    <text evidence="3">The sequence shown here is derived from an EMBL/GenBank/DDBJ whole genome shotgun (WGS) entry which is preliminary data.</text>
</comment>
<evidence type="ECO:0000256" key="2">
    <source>
        <dbReference type="SAM" id="MobiDB-lite"/>
    </source>
</evidence>
<protein>
    <recommendedName>
        <fullName evidence="5">Plasmid recombination enzyme</fullName>
    </recommendedName>
</protein>
<dbReference type="Gene3D" id="3.30.930.30">
    <property type="match status" value="1"/>
</dbReference>
<dbReference type="Proteomes" id="UP000560658">
    <property type="component" value="Unassembled WGS sequence"/>
</dbReference>
<keyword evidence="1" id="KW-0175">Coiled coil</keyword>
<evidence type="ECO:0000313" key="3">
    <source>
        <dbReference type="EMBL" id="MBB4046193.1"/>
    </source>
</evidence>
<dbReference type="CDD" id="cd17242">
    <property type="entry name" value="MobM_relaxase"/>
    <property type="match status" value="1"/>
</dbReference>
<gene>
    <name evidence="3" type="ORF">GGR06_004024</name>
</gene>
<feature type="coiled-coil region" evidence="1">
    <location>
        <begin position="212"/>
        <end position="281"/>
    </location>
</feature>
<feature type="region of interest" description="Disordered" evidence="2">
    <location>
        <begin position="384"/>
        <end position="405"/>
    </location>
</feature>
<evidence type="ECO:0000256" key="1">
    <source>
        <dbReference type="SAM" id="Coils"/>
    </source>
</evidence>
<dbReference type="GO" id="GO:0003677">
    <property type="term" value="F:DNA binding"/>
    <property type="evidence" value="ECO:0007669"/>
    <property type="project" value="InterPro"/>
</dbReference>
<keyword evidence="4" id="KW-1185">Reference proteome</keyword>
<organism evidence="3 4">
    <name type="scientific">Bacteroides reticulotermitis</name>
    <dbReference type="NCBI Taxonomy" id="1133319"/>
    <lineage>
        <taxon>Bacteria</taxon>
        <taxon>Pseudomonadati</taxon>
        <taxon>Bacteroidota</taxon>
        <taxon>Bacteroidia</taxon>
        <taxon>Bacteroidales</taxon>
        <taxon>Bacteroidaceae</taxon>
        <taxon>Bacteroides</taxon>
    </lineage>
</organism>
<dbReference type="GO" id="GO:0006310">
    <property type="term" value="P:DNA recombination"/>
    <property type="evidence" value="ECO:0007669"/>
    <property type="project" value="InterPro"/>
</dbReference>
<name>A0A840DC18_9BACE</name>
<evidence type="ECO:0008006" key="5">
    <source>
        <dbReference type="Google" id="ProtNLM"/>
    </source>
</evidence>
<proteinExistence type="predicted"/>
<dbReference type="RefSeq" id="WP_044165214.1">
    <property type="nucleotide sequence ID" value="NZ_JACIER010000024.1"/>
</dbReference>
<dbReference type="Pfam" id="PF01076">
    <property type="entry name" value="Mob_Pre"/>
    <property type="match status" value="1"/>
</dbReference>
<dbReference type="InterPro" id="IPR001668">
    <property type="entry name" value="Mob_Pre"/>
</dbReference>
<reference evidence="3" key="1">
    <citation type="submission" date="2020-08" db="EMBL/GenBank/DDBJ databases">
        <title>Genomic Encyclopedia of Type Strains, Phase IV (KMG-IV): sequencing the most valuable type-strain genomes for metagenomic binning, comparative biology and taxonomic classification.</title>
        <authorList>
            <person name="Goeker M."/>
        </authorList>
    </citation>
    <scope>NUCLEOTIDE SEQUENCE [LARGE SCALE GENOMIC DNA]</scope>
    <source>
        <strain evidence="3">DSM 105720</strain>
    </source>
</reference>
<dbReference type="EMBL" id="JACIER010000024">
    <property type="protein sequence ID" value="MBB4046193.1"/>
    <property type="molecule type" value="Genomic_DNA"/>
</dbReference>
<dbReference type="AlphaFoldDB" id="A0A840DC18"/>
<sequence>MGFVVLHIKKPKGNDARTTAHIERTVQPANADPARTHLNRELIDFPDGVETRTQAIQHRIEHAGISRKITDNQVRALQVMLSATHEDLQRIQSDGKLDDWCRDNIDWLRDTFGKDNVVSAVLHMDEKTPHIHATVVPIVQGERRKAKREEQNGKKRYRKKPKDAVRLCADDVMTRDNLERFQDTYAEKMEKYGLQRGIRGSEARHIDTPKHYRDLYVKNEELKEKIEYLEEERQEVYEKVRDMYDRKDEAREKFLNMHEYNKQKETEISVTESRLEQLRQDYEPYRAQEDMDLFFGVFPKLSEHLRIVQLCKGIGLTIESIRKLFNGEAVPVTGKLYSPEHDQDFSVQDAKLQLFKEQDNSDRFRLSLNGQNIIDWFRQKFQEAKQATRPHIKPPEPSKSKGFKR</sequence>